<proteinExistence type="predicted"/>
<dbReference type="EMBL" id="BKCJ010003336">
    <property type="protein sequence ID" value="GEU54467.1"/>
    <property type="molecule type" value="Genomic_DNA"/>
</dbReference>
<accession>A0A6L2L0Y3</accession>
<sequence length="336" mass="38424">MEGSQCNEFKRDKGKFIMVLIIRVMLLVLRETSIHKQAIGYQNPYYLKKAQRIKPTLYDGIVISNKHVVMHVIDDEETLLLEEVSQLKIAKKEKDPEAIKRKISNKPIDYVKLNKIYEDFGKCFVPQQELSADEAFWYHMLNPSTKSFDALPVKIESPKELLRLSRLFSSIWTPDVSNFMGTVRFRNNHIARNKRYGDYQLENVTISRVYSIEGLGRKSNKSSHQPKAEDTNQEKLYLLHMDLCGPIRVASINGKSSGLVPNTVSQQPCIPPNKDDWDHLFQPMFDEYFTPPSIDVSSVQETTAPRAVVLADSPVSTLIDQDAPKAQEQEHSPTIS</sequence>
<dbReference type="AlphaFoldDB" id="A0A6L2L0Y3"/>
<organism evidence="1">
    <name type="scientific">Tanacetum cinerariifolium</name>
    <name type="common">Dalmatian daisy</name>
    <name type="synonym">Chrysanthemum cinerariifolium</name>
    <dbReference type="NCBI Taxonomy" id="118510"/>
    <lineage>
        <taxon>Eukaryota</taxon>
        <taxon>Viridiplantae</taxon>
        <taxon>Streptophyta</taxon>
        <taxon>Embryophyta</taxon>
        <taxon>Tracheophyta</taxon>
        <taxon>Spermatophyta</taxon>
        <taxon>Magnoliopsida</taxon>
        <taxon>eudicotyledons</taxon>
        <taxon>Gunneridae</taxon>
        <taxon>Pentapetalae</taxon>
        <taxon>asterids</taxon>
        <taxon>campanulids</taxon>
        <taxon>Asterales</taxon>
        <taxon>Asteraceae</taxon>
        <taxon>Asteroideae</taxon>
        <taxon>Anthemideae</taxon>
        <taxon>Anthemidinae</taxon>
        <taxon>Tanacetum</taxon>
    </lineage>
</organism>
<gene>
    <name evidence="1" type="ORF">Tci_026445</name>
</gene>
<reference evidence="1" key="1">
    <citation type="journal article" date="2019" name="Sci. Rep.">
        <title>Draft genome of Tanacetum cinerariifolium, the natural source of mosquito coil.</title>
        <authorList>
            <person name="Yamashiro T."/>
            <person name="Shiraishi A."/>
            <person name="Satake H."/>
            <person name="Nakayama K."/>
        </authorList>
    </citation>
    <scope>NUCLEOTIDE SEQUENCE</scope>
</reference>
<evidence type="ECO:0000313" key="1">
    <source>
        <dbReference type="EMBL" id="GEU54467.1"/>
    </source>
</evidence>
<protein>
    <submittedName>
        <fullName evidence="1">Uncharacterized protein</fullName>
    </submittedName>
</protein>
<name>A0A6L2L0Y3_TANCI</name>
<comment type="caution">
    <text evidence="1">The sequence shown here is derived from an EMBL/GenBank/DDBJ whole genome shotgun (WGS) entry which is preliminary data.</text>
</comment>